<evidence type="ECO:0000313" key="1">
    <source>
        <dbReference type="EMBL" id="KAJ5116639.1"/>
    </source>
</evidence>
<evidence type="ECO:0000313" key="2">
    <source>
        <dbReference type="Proteomes" id="UP001149165"/>
    </source>
</evidence>
<protein>
    <submittedName>
        <fullName evidence="1">Uncharacterized protein</fullName>
    </submittedName>
</protein>
<keyword evidence="2" id="KW-1185">Reference proteome</keyword>
<dbReference type="AlphaFoldDB" id="A0A9W9GD25"/>
<dbReference type="OrthoDB" id="3796275at2759"/>
<comment type="caution">
    <text evidence="1">The sequence shown here is derived from an EMBL/GenBank/DDBJ whole genome shotgun (WGS) entry which is preliminary data.</text>
</comment>
<gene>
    <name evidence="1" type="ORF">N7456_000987</name>
</gene>
<sequence length="270" mass="30601">MTTQITGREFMTHALPTLEVGAHRVESSALHKERFIGGLNPWVTFESEAATTFRNHAFNTLPLLAQRSNSQLRPLTREVYQVGDEHGVQSRFSQNVGHILTIIAEDNNLNFRFVDAKSVDLGSLKTPDFLIRNRPLTSILAVGELKTPWVLPHSLSRAISQAAAGKEELIRHILGQIAGYMNEFSLKYGIISTYEETVFLRQTVARGRWCLDYSPVVYHGNQYRDNGPRRSPTISTRQGFMHIARLANQGSVFDRGQSVTRNNRLWTRPR</sequence>
<proteinExistence type="predicted"/>
<organism evidence="1 2">
    <name type="scientific">Penicillium angulare</name>
    <dbReference type="NCBI Taxonomy" id="116970"/>
    <lineage>
        <taxon>Eukaryota</taxon>
        <taxon>Fungi</taxon>
        <taxon>Dikarya</taxon>
        <taxon>Ascomycota</taxon>
        <taxon>Pezizomycotina</taxon>
        <taxon>Eurotiomycetes</taxon>
        <taxon>Eurotiomycetidae</taxon>
        <taxon>Eurotiales</taxon>
        <taxon>Aspergillaceae</taxon>
        <taxon>Penicillium</taxon>
    </lineage>
</organism>
<accession>A0A9W9GD25</accession>
<name>A0A9W9GD25_9EURO</name>
<dbReference type="Proteomes" id="UP001149165">
    <property type="component" value="Unassembled WGS sequence"/>
</dbReference>
<reference evidence="1" key="2">
    <citation type="journal article" date="2023" name="IMA Fungus">
        <title>Comparative genomic study of the Penicillium genus elucidates a diverse pangenome and 15 lateral gene transfer events.</title>
        <authorList>
            <person name="Petersen C."/>
            <person name="Sorensen T."/>
            <person name="Nielsen M.R."/>
            <person name="Sondergaard T.E."/>
            <person name="Sorensen J.L."/>
            <person name="Fitzpatrick D.A."/>
            <person name="Frisvad J.C."/>
            <person name="Nielsen K.L."/>
        </authorList>
    </citation>
    <scope>NUCLEOTIDE SEQUENCE</scope>
    <source>
        <strain evidence="1">IBT 30069</strain>
    </source>
</reference>
<reference evidence="1" key="1">
    <citation type="submission" date="2022-11" db="EMBL/GenBank/DDBJ databases">
        <authorList>
            <person name="Petersen C."/>
        </authorList>
    </citation>
    <scope>NUCLEOTIDE SEQUENCE</scope>
    <source>
        <strain evidence="1">IBT 30069</strain>
    </source>
</reference>
<dbReference type="EMBL" id="JAPQKH010000001">
    <property type="protein sequence ID" value="KAJ5116639.1"/>
    <property type="molecule type" value="Genomic_DNA"/>
</dbReference>